<protein>
    <recommendedName>
        <fullName evidence="6">Serine/threonine-protein phosphatase 4 regulatory subunit 2</fullName>
    </recommendedName>
</protein>
<comment type="similarity">
    <text evidence="1">Belongs to the PPP4R2 family.</text>
</comment>
<dbReference type="KEGG" id="hro:HELRODRAFT_194423"/>
<dbReference type="Pfam" id="PF09184">
    <property type="entry name" value="PPP4R2"/>
    <property type="match status" value="1"/>
</dbReference>
<dbReference type="STRING" id="6412.T1FW15"/>
<dbReference type="PANTHER" id="PTHR16487:SF0">
    <property type="entry name" value="PROTEIN PHOSPHATASE 4 REGULATORY SUBUNIT 2-RELATED"/>
    <property type="match status" value="1"/>
</dbReference>
<reference evidence="5" key="1">
    <citation type="submission" date="2012-12" db="EMBL/GenBank/DDBJ databases">
        <authorList>
            <person name="Hellsten U."/>
            <person name="Grimwood J."/>
            <person name="Chapman J.A."/>
            <person name="Shapiro H."/>
            <person name="Aerts A."/>
            <person name="Otillar R.P."/>
            <person name="Terry A.Y."/>
            <person name="Boore J.L."/>
            <person name="Simakov O."/>
            <person name="Marletaz F."/>
            <person name="Cho S.-J."/>
            <person name="Edsinger-Gonzales E."/>
            <person name="Havlak P."/>
            <person name="Kuo D.-H."/>
            <person name="Larsson T."/>
            <person name="Lv J."/>
            <person name="Arendt D."/>
            <person name="Savage R."/>
            <person name="Osoegawa K."/>
            <person name="de Jong P."/>
            <person name="Lindberg D.R."/>
            <person name="Seaver E.C."/>
            <person name="Weisblat D.A."/>
            <person name="Putnam N.H."/>
            <person name="Grigoriev I.V."/>
            <person name="Rokhsar D.S."/>
        </authorList>
    </citation>
    <scope>NUCLEOTIDE SEQUENCE</scope>
</reference>
<dbReference type="GeneID" id="20213011"/>
<evidence type="ECO:0008006" key="6">
    <source>
        <dbReference type="Google" id="ProtNLM"/>
    </source>
</evidence>
<dbReference type="RefSeq" id="XP_009029851.1">
    <property type="nucleotide sequence ID" value="XM_009031603.1"/>
</dbReference>
<dbReference type="GO" id="GO:0005634">
    <property type="term" value="C:nucleus"/>
    <property type="evidence" value="ECO:0000318"/>
    <property type="project" value="GO_Central"/>
</dbReference>
<dbReference type="GO" id="GO:0030289">
    <property type="term" value="C:protein phosphatase 4 complex"/>
    <property type="evidence" value="ECO:0000318"/>
    <property type="project" value="GO_Central"/>
</dbReference>
<evidence type="ECO:0000256" key="2">
    <source>
        <dbReference type="SAM" id="MobiDB-lite"/>
    </source>
</evidence>
<feature type="compositionally biased region" description="Low complexity" evidence="2">
    <location>
        <begin position="147"/>
        <end position="160"/>
    </location>
</feature>
<organism evidence="4 5">
    <name type="scientific">Helobdella robusta</name>
    <name type="common">Californian leech</name>
    <dbReference type="NCBI Taxonomy" id="6412"/>
    <lineage>
        <taxon>Eukaryota</taxon>
        <taxon>Metazoa</taxon>
        <taxon>Spiralia</taxon>
        <taxon>Lophotrochozoa</taxon>
        <taxon>Annelida</taxon>
        <taxon>Clitellata</taxon>
        <taxon>Hirudinea</taxon>
        <taxon>Rhynchobdellida</taxon>
        <taxon>Glossiphoniidae</taxon>
        <taxon>Helobdella</taxon>
    </lineage>
</organism>
<evidence type="ECO:0000313" key="3">
    <source>
        <dbReference type="EMBL" id="ESN92043.1"/>
    </source>
</evidence>
<dbReference type="AlphaFoldDB" id="T1FW15"/>
<dbReference type="GO" id="GO:0019888">
    <property type="term" value="F:protein phosphatase regulator activity"/>
    <property type="evidence" value="ECO:0000318"/>
    <property type="project" value="GO_Central"/>
</dbReference>
<evidence type="ECO:0000313" key="5">
    <source>
        <dbReference type="Proteomes" id="UP000015101"/>
    </source>
</evidence>
<dbReference type="EMBL" id="KB097673">
    <property type="protein sequence ID" value="ESN92043.1"/>
    <property type="molecule type" value="Genomic_DNA"/>
</dbReference>
<gene>
    <name evidence="4" type="primary">20213011</name>
    <name evidence="3" type="ORF">HELRODRAFT_194423</name>
</gene>
<reference evidence="4" key="3">
    <citation type="submission" date="2015-06" db="UniProtKB">
        <authorList>
            <consortium name="EnsemblMetazoa"/>
        </authorList>
    </citation>
    <scope>IDENTIFICATION</scope>
</reference>
<dbReference type="eggNOG" id="KOG3175">
    <property type="taxonomic scope" value="Eukaryota"/>
</dbReference>
<feature type="compositionally biased region" description="Low complexity" evidence="2">
    <location>
        <begin position="295"/>
        <end position="306"/>
    </location>
</feature>
<dbReference type="Proteomes" id="UP000015101">
    <property type="component" value="Unassembled WGS sequence"/>
</dbReference>
<dbReference type="GO" id="GO:0005737">
    <property type="term" value="C:cytoplasm"/>
    <property type="evidence" value="ECO:0000318"/>
    <property type="project" value="GO_Central"/>
</dbReference>
<evidence type="ECO:0000256" key="1">
    <source>
        <dbReference type="ARBA" id="ARBA00009207"/>
    </source>
</evidence>
<keyword evidence="5" id="KW-1185">Reference proteome</keyword>
<feature type="region of interest" description="Disordered" evidence="2">
    <location>
        <begin position="357"/>
        <end position="383"/>
    </location>
</feature>
<feature type="region of interest" description="Disordered" evidence="2">
    <location>
        <begin position="293"/>
        <end position="341"/>
    </location>
</feature>
<dbReference type="PANTHER" id="PTHR16487">
    <property type="entry name" value="PPP4R2-RELATED PROTEIN"/>
    <property type="match status" value="1"/>
</dbReference>
<feature type="compositionally biased region" description="Acidic residues" evidence="2">
    <location>
        <begin position="211"/>
        <end position="232"/>
    </location>
</feature>
<dbReference type="CTD" id="20213011"/>
<sequence length="429" mass="47840">MENKQEILDALDEFAKQGPEGLINNVLEQYLCKIAATGMTHFPWAKIKPLINHKLNLVVEEFQKKYPVEKQAVCPNNGEFVSFEDMKDRLQTCLAQLNGIPFTIQRLCELLTDESINKQYKKADKFMRGLEKNLIVVTTVDPFGKQQQQQQVLNKQKNLKTSPSLDNNHDNNQDINESNDDCDASGQGGDFIKNNDAGDDYFPPKKLFKADDDEANDDDEEEEGEGGSDDYDLQNAPLLTQLLNGNSVTTTLTPQQQQQNADNQQHQDDIMKDFSDGINNDSNDINMEITTAQHDSNNSNNESMANNDDDDIVDSMSPMKDLEINDNNTTTTTTTTSDGTAFDCNYNDDIGDDVNVTNEGAEMCGDVNKNSESKNDDDRDDPRLPIKSLSALVASSEDVEMIGADINFEIISLIKIFSGLTASLLLDFE</sequence>
<feature type="compositionally biased region" description="Basic and acidic residues" evidence="2">
    <location>
        <begin position="369"/>
        <end position="383"/>
    </location>
</feature>
<dbReference type="OMA" id="NNESMAN"/>
<reference evidence="3 5" key="2">
    <citation type="journal article" date="2013" name="Nature">
        <title>Insights into bilaterian evolution from three spiralian genomes.</title>
        <authorList>
            <person name="Simakov O."/>
            <person name="Marletaz F."/>
            <person name="Cho S.J."/>
            <person name="Edsinger-Gonzales E."/>
            <person name="Havlak P."/>
            <person name="Hellsten U."/>
            <person name="Kuo D.H."/>
            <person name="Larsson T."/>
            <person name="Lv J."/>
            <person name="Arendt D."/>
            <person name="Savage R."/>
            <person name="Osoegawa K."/>
            <person name="de Jong P."/>
            <person name="Grimwood J."/>
            <person name="Chapman J.A."/>
            <person name="Shapiro H."/>
            <person name="Aerts A."/>
            <person name="Otillar R.P."/>
            <person name="Terry A.Y."/>
            <person name="Boore J.L."/>
            <person name="Grigoriev I.V."/>
            <person name="Lindberg D.R."/>
            <person name="Seaver E.C."/>
            <person name="Weisblat D.A."/>
            <person name="Putnam N.H."/>
            <person name="Rokhsar D.S."/>
        </authorList>
    </citation>
    <scope>NUCLEOTIDE SEQUENCE</scope>
</reference>
<dbReference type="InParanoid" id="T1FW15"/>
<feature type="region of interest" description="Disordered" evidence="2">
    <location>
        <begin position="147"/>
        <end position="233"/>
    </location>
</feature>
<dbReference type="HOGENOM" id="CLU_639811_0_0_1"/>
<dbReference type="OrthoDB" id="341898at2759"/>
<name>T1FW15_HELRO</name>
<dbReference type="EMBL" id="AMQM01007815">
    <property type="status" value="NOT_ANNOTATED_CDS"/>
    <property type="molecule type" value="Genomic_DNA"/>
</dbReference>
<dbReference type="InterPro" id="IPR015267">
    <property type="entry name" value="PPP4R2"/>
</dbReference>
<proteinExistence type="inferred from homology"/>
<evidence type="ECO:0000313" key="4">
    <source>
        <dbReference type="EnsemblMetazoa" id="HelroP194423"/>
    </source>
</evidence>
<accession>T1FW15</accession>
<dbReference type="EnsemblMetazoa" id="HelroT194423">
    <property type="protein sequence ID" value="HelroP194423"/>
    <property type="gene ID" value="HelroG194423"/>
</dbReference>